<name>A0A9N8PCJ9_9PEZI</name>
<dbReference type="Proteomes" id="UP000716446">
    <property type="component" value="Unassembled WGS sequence"/>
</dbReference>
<dbReference type="EMBL" id="CAIJEN010000012">
    <property type="protein sequence ID" value="CAD0091204.1"/>
    <property type="molecule type" value="Genomic_DNA"/>
</dbReference>
<evidence type="ECO:0008006" key="4">
    <source>
        <dbReference type="Google" id="ProtNLM"/>
    </source>
</evidence>
<dbReference type="SUPFAM" id="SSF52047">
    <property type="entry name" value="RNI-like"/>
    <property type="match status" value="1"/>
</dbReference>
<protein>
    <recommendedName>
        <fullName evidence="4">F-box domain-containing protein</fullName>
    </recommendedName>
</protein>
<sequence length="472" mass="54030">RLSLEILHAVLELVILYVGGERWLHSEPRYHSVVLVCRDWAEIASNIWWKTRRYLVPEAEAPLATLARLPLKRQQWYANKIQHLNLNETNARDFIVALELDFPFLRTLEVTRWSDYEVGFVCLASQSIRRSLLELKLTRTYRTDDILTGLLNAPNLRTLELWCESSDATSDKVLNVMETCFQLRALELTFSIGALITKDVLAAIASLPITHLKLGEFHSTAIDLLGGIVTLTSLSLGVIGTAPIFRILATLRNLQNLKLCFRDAVAIEYSERKCLARLKELHSISIFSWDGFGFSQVDLSSITLDEFTSFFHALPRLSCFRINAAISNTAQLYIKAEEMCRSIESLGLRGQFDSELFLKSHTGNVLVYPMLESLWVHQFIEPQDKRTWDERVHNAALELHKAARELWVLHGGTQRDEGYGDDGLGPFVTERDDFTACVEARHRSIREQERRKYLDEKYGKNRRSGMPIGTYV</sequence>
<evidence type="ECO:0000313" key="3">
    <source>
        <dbReference type="Proteomes" id="UP000716446"/>
    </source>
</evidence>
<dbReference type="AlphaFoldDB" id="A0A9N8PCJ9"/>
<keyword evidence="1" id="KW-0732">Signal</keyword>
<feature type="non-terminal residue" evidence="2">
    <location>
        <position position="1"/>
    </location>
</feature>
<gene>
    <name evidence="2" type="ORF">AWRI4619_LOCUS6617</name>
</gene>
<organism evidence="2 3">
    <name type="scientific">Aureobasidium vineae</name>
    <dbReference type="NCBI Taxonomy" id="2773715"/>
    <lineage>
        <taxon>Eukaryota</taxon>
        <taxon>Fungi</taxon>
        <taxon>Dikarya</taxon>
        <taxon>Ascomycota</taxon>
        <taxon>Pezizomycotina</taxon>
        <taxon>Dothideomycetes</taxon>
        <taxon>Dothideomycetidae</taxon>
        <taxon>Dothideales</taxon>
        <taxon>Saccotheciaceae</taxon>
        <taxon>Aureobasidium</taxon>
    </lineage>
</organism>
<keyword evidence="3" id="KW-1185">Reference proteome</keyword>
<evidence type="ECO:0000256" key="1">
    <source>
        <dbReference type="SAM" id="SignalP"/>
    </source>
</evidence>
<accession>A0A9N8PCJ9</accession>
<dbReference type="Gene3D" id="3.80.10.10">
    <property type="entry name" value="Ribonuclease Inhibitor"/>
    <property type="match status" value="1"/>
</dbReference>
<feature type="chain" id="PRO_5040188952" description="F-box domain-containing protein" evidence="1">
    <location>
        <begin position="21"/>
        <end position="472"/>
    </location>
</feature>
<proteinExistence type="predicted"/>
<evidence type="ECO:0000313" key="2">
    <source>
        <dbReference type="EMBL" id="CAD0091204.1"/>
    </source>
</evidence>
<dbReference type="InterPro" id="IPR032675">
    <property type="entry name" value="LRR_dom_sf"/>
</dbReference>
<comment type="caution">
    <text evidence="2">The sequence shown here is derived from an EMBL/GenBank/DDBJ whole genome shotgun (WGS) entry which is preliminary data.</text>
</comment>
<reference evidence="2" key="1">
    <citation type="submission" date="2020-06" db="EMBL/GenBank/DDBJ databases">
        <authorList>
            <person name="Onetto C."/>
        </authorList>
    </citation>
    <scope>NUCLEOTIDE SEQUENCE</scope>
</reference>
<feature type="signal peptide" evidence="1">
    <location>
        <begin position="1"/>
        <end position="20"/>
    </location>
</feature>